<keyword evidence="1" id="KW-0472">Membrane</keyword>
<dbReference type="InterPro" id="IPR009339">
    <property type="entry name" value="DUF998"/>
</dbReference>
<keyword evidence="3" id="KW-1185">Reference proteome</keyword>
<name>A0A3D9ZTN8_9ACTN</name>
<feature type="transmembrane region" description="Helical" evidence="1">
    <location>
        <begin position="138"/>
        <end position="159"/>
    </location>
</feature>
<protein>
    <submittedName>
        <fullName evidence="2">Putative membrane protein</fullName>
    </submittedName>
</protein>
<evidence type="ECO:0000313" key="3">
    <source>
        <dbReference type="Proteomes" id="UP000256913"/>
    </source>
</evidence>
<accession>A0A3D9ZTN8</accession>
<comment type="caution">
    <text evidence="2">The sequence shown here is derived from an EMBL/GenBank/DDBJ whole genome shotgun (WGS) entry which is preliminary data.</text>
</comment>
<evidence type="ECO:0000313" key="2">
    <source>
        <dbReference type="EMBL" id="REG00280.1"/>
    </source>
</evidence>
<dbReference type="Pfam" id="PF06197">
    <property type="entry name" value="DUF998"/>
    <property type="match status" value="1"/>
</dbReference>
<feature type="transmembrane region" description="Helical" evidence="1">
    <location>
        <begin position="6"/>
        <end position="25"/>
    </location>
</feature>
<proteinExistence type="predicted"/>
<dbReference type="AlphaFoldDB" id="A0A3D9ZTN8"/>
<feature type="transmembrane region" description="Helical" evidence="1">
    <location>
        <begin position="75"/>
        <end position="94"/>
    </location>
</feature>
<sequence length="203" mass="21301">MPGWAVITAILAPVFLLGGLVLATARQSATYSSTRDTISSLSGFGATNRWIMVFGFIGLGLCFVVTGIGLRPAELPGRVAMVFGGSVTVLSAFVPQPENGTSAAHGLVAGAGFVALAVWPAFAFRLEPDAPWSLRPTASLLATGFMIGLLFWFATELFNRGSQIGLTERFLAAAESIWPLVVVLNARQLNPPVAEAAVPEEPV</sequence>
<feature type="transmembrane region" description="Helical" evidence="1">
    <location>
        <begin position="106"/>
        <end position="126"/>
    </location>
</feature>
<reference evidence="2 3" key="1">
    <citation type="submission" date="2018-08" db="EMBL/GenBank/DDBJ databases">
        <title>Sequencing the genomes of 1000 actinobacteria strains.</title>
        <authorList>
            <person name="Klenk H.-P."/>
        </authorList>
    </citation>
    <scope>NUCLEOTIDE SEQUENCE [LARGE SCALE GENOMIC DNA]</scope>
    <source>
        <strain evidence="2 3">DSM 44099</strain>
    </source>
</reference>
<feature type="transmembrane region" description="Helical" evidence="1">
    <location>
        <begin position="50"/>
        <end position="69"/>
    </location>
</feature>
<gene>
    <name evidence="2" type="ORF">DFJ67_6331</name>
</gene>
<evidence type="ECO:0000256" key="1">
    <source>
        <dbReference type="SAM" id="Phobius"/>
    </source>
</evidence>
<dbReference type="EMBL" id="QUMQ01000001">
    <property type="protein sequence ID" value="REG00280.1"/>
    <property type="molecule type" value="Genomic_DNA"/>
</dbReference>
<organism evidence="2 3">
    <name type="scientific">Asanoa ferruginea</name>
    <dbReference type="NCBI Taxonomy" id="53367"/>
    <lineage>
        <taxon>Bacteria</taxon>
        <taxon>Bacillati</taxon>
        <taxon>Actinomycetota</taxon>
        <taxon>Actinomycetes</taxon>
        <taxon>Micromonosporales</taxon>
        <taxon>Micromonosporaceae</taxon>
        <taxon>Asanoa</taxon>
    </lineage>
</organism>
<dbReference type="Proteomes" id="UP000256913">
    <property type="component" value="Unassembled WGS sequence"/>
</dbReference>
<keyword evidence="1" id="KW-1133">Transmembrane helix</keyword>
<keyword evidence="1" id="KW-0812">Transmembrane</keyword>